<dbReference type="STRING" id="150248.SAMN05216169_10883"/>
<keyword evidence="2" id="KW-1185">Reference proteome</keyword>
<gene>
    <name evidence="1" type="ORF">SAMN05216169_10883</name>
</gene>
<dbReference type="EMBL" id="FOJQ01000088">
    <property type="protein sequence ID" value="SFA59325.1"/>
    <property type="molecule type" value="Genomic_DNA"/>
</dbReference>
<evidence type="ECO:0000313" key="2">
    <source>
        <dbReference type="Proteomes" id="UP000198979"/>
    </source>
</evidence>
<dbReference type="Proteomes" id="UP000198979">
    <property type="component" value="Unassembled WGS sequence"/>
</dbReference>
<evidence type="ECO:0008006" key="3">
    <source>
        <dbReference type="Google" id="ProtNLM"/>
    </source>
</evidence>
<name>A0A1I0U5M7_9BACL</name>
<dbReference type="AlphaFoldDB" id="A0A1I0U5M7"/>
<evidence type="ECO:0000313" key="1">
    <source>
        <dbReference type="EMBL" id="SFA59325.1"/>
    </source>
</evidence>
<sequence>MSKSISNIDWANQLENAIRQFVKEKLELIMREEIKNFLEIEQADTSNMRNGYYQLRDRTKKKPQSEASIKVASTLELHPAARFHRFCNSF</sequence>
<protein>
    <recommendedName>
        <fullName evidence="3">Transposase, Mutator family</fullName>
    </recommendedName>
</protein>
<proteinExistence type="predicted"/>
<organism evidence="1 2">
    <name type="scientific">Anoxybacillus pushchinoensis</name>
    <dbReference type="NCBI Taxonomy" id="150248"/>
    <lineage>
        <taxon>Bacteria</taxon>
        <taxon>Bacillati</taxon>
        <taxon>Bacillota</taxon>
        <taxon>Bacilli</taxon>
        <taxon>Bacillales</taxon>
        <taxon>Anoxybacillaceae</taxon>
        <taxon>Anoxybacillus</taxon>
    </lineage>
</organism>
<accession>A0A1I0U5M7</accession>
<reference evidence="2" key="1">
    <citation type="submission" date="2016-10" db="EMBL/GenBank/DDBJ databases">
        <authorList>
            <person name="Varghese N."/>
            <person name="Submissions S."/>
        </authorList>
    </citation>
    <scope>NUCLEOTIDE SEQUENCE [LARGE SCALE GENOMIC DNA]</scope>
    <source>
        <strain evidence="2">K1</strain>
    </source>
</reference>